<protein>
    <submittedName>
        <fullName evidence="2">Uncharacterized protein</fullName>
    </submittedName>
</protein>
<evidence type="ECO:0000256" key="1">
    <source>
        <dbReference type="SAM" id="Phobius"/>
    </source>
</evidence>
<reference evidence="2" key="2">
    <citation type="journal article" date="2011" name="Microb. Ecol.">
        <title>Taxonomic and Functional Metagenomic Profiling of the Microbial Community in the Anoxic Sediment of a Sub-saline Shallow Lake (Laguna de Carrizo, Central Spain).</title>
        <authorList>
            <person name="Ferrer M."/>
            <person name="Guazzaroni M.E."/>
            <person name="Richter M."/>
            <person name="Garcia-Salamanca A."/>
            <person name="Yarza P."/>
            <person name="Suarez-Suarez A."/>
            <person name="Solano J."/>
            <person name="Alcaide M."/>
            <person name="van Dillewijn P."/>
            <person name="Molina-Henares M.A."/>
            <person name="Lopez-Cortes N."/>
            <person name="Al-Ramahi Y."/>
            <person name="Guerrero C."/>
            <person name="Acosta A."/>
            <person name="de Eugenio L.I."/>
            <person name="Martinez V."/>
            <person name="Marques S."/>
            <person name="Rojo F."/>
            <person name="Santero E."/>
            <person name="Genilloud O."/>
            <person name="Perez-Perez J."/>
            <person name="Rossello-Mora R."/>
            <person name="Ramos J.L."/>
        </authorList>
    </citation>
    <scope>NUCLEOTIDE SEQUENCE</scope>
</reference>
<sequence length="296" mass="33497">MSKKGFSPEFLLLIAQTLVFFGVIFYFLPRLTSKNGNYIADPFTSDVKKLDGETHDVIMYPGTSKYELPSGAVLAFGRAGTPESVPDFIYGQRYNLNDIHNVNYLPIYNRLVTYHNGYKYDITNEKCETREKLDVDVMITEVTKCYLKVQSVKEGFPLTESNEVSKSFKLTERGDPIKGLQSGDEKEPLLYVYAEPVRIQKNVIDEIYLSPGSDWDVYMVTGYGIETIRYSAQDLWNKLVKMGNAGEQKIEVTVDDLSCTNLNVAGDCPYFTEISFTVTLYPLEDGAAPVVILFYN</sequence>
<dbReference type="AlphaFoldDB" id="D9PJS3"/>
<keyword evidence="1" id="KW-0472">Membrane</keyword>
<name>D9PJS3_9ZZZZ</name>
<keyword evidence="1" id="KW-0812">Transmembrane</keyword>
<organism evidence="2">
    <name type="scientific">sediment metagenome</name>
    <dbReference type="NCBI Taxonomy" id="749907"/>
    <lineage>
        <taxon>unclassified sequences</taxon>
        <taxon>metagenomes</taxon>
        <taxon>ecological metagenomes</taxon>
    </lineage>
</organism>
<keyword evidence="1" id="KW-1133">Transmembrane helix</keyword>
<feature type="transmembrane region" description="Helical" evidence="1">
    <location>
        <begin position="6"/>
        <end position="28"/>
    </location>
</feature>
<gene>
    <name evidence="2" type="ORF">LDC_1787</name>
</gene>
<reference evidence="2" key="1">
    <citation type="submission" date="2010-07" db="EMBL/GenBank/DDBJ databases">
        <authorList>
            <consortium name="CONSOLIDER consortium CSD2007-00005"/>
            <person name="Guazzaroni M.-E."/>
            <person name="Richter M."/>
            <person name="Garcia-Salamanca A."/>
            <person name="Yarza P."/>
            <person name="Ferrer M."/>
        </authorList>
    </citation>
    <scope>NUCLEOTIDE SEQUENCE</scope>
</reference>
<accession>D9PJS3</accession>
<evidence type="ECO:0000313" key="2">
    <source>
        <dbReference type="EMBL" id="EFK96187.1"/>
    </source>
</evidence>
<comment type="caution">
    <text evidence="2">The sequence shown here is derived from an EMBL/GenBank/DDBJ whole genome shotgun (WGS) entry which is preliminary data.</text>
</comment>
<dbReference type="EMBL" id="ADZX01000550">
    <property type="protein sequence ID" value="EFK96187.1"/>
    <property type="molecule type" value="Genomic_DNA"/>
</dbReference>
<proteinExistence type="predicted"/>